<accession>A0AB38A7B6</accession>
<feature type="transmembrane region" description="Helical" evidence="3">
    <location>
        <begin position="46"/>
        <end position="69"/>
    </location>
</feature>
<name>A0AB38A7B6_9ACTN</name>
<dbReference type="PANTHER" id="PTHR33392">
    <property type="entry name" value="POLYISOPRENYL-TEICHOIC ACID--PEPTIDOGLYCAN TEICHOIC ACID TRANSFERASE TAGU"/>
    <property type="match status" value="1"/>
</dbReference>
<keyword evidence="3" id="KW-0472">Membrane</keyword>
<sequence>MSRKTKHAEKIEKELASSDASHAISRGAAALDRYTSLRKKRSRKSLLKGIGAAFGTTLAALVIVALVYISGINASLRAGIDNALLNQLHITEAGDPFYILLLGVDKDQDRVNSKQYGADEHAYRSDSIMLARIDPKNKKVTLVSIHRDTLVDLGKNGKQKINAAYAIGGASYATEVISKFAGVPISHYADIDFDNFVSVVDTIGGIDVNVPIKVDDSKGTGKVIEAGQQTLNGEQALVLCRARHAYDAYGDGDMYRAANQRMVISAIGKKILQLDPVSMATVVAKLSGSVTTDMDVNSIIGLATSLRGLNTSTDIYHGMEPTTSKYVNQTWYEICNTAEWKKMMQRVDQGLSPYESEDDNPTKGLAGVTGGISNSPSSGGTANNSSKDNKSSSTTGETEYSGTVHVLNAAGVNGLAGRISQSLSNQGFDAVADTAKSSYSNTLIVYNGDHEARANAVNKALGGDIQVMKNNGSYDTSYDVILIVGADKSNG</sequence>
<dbReference type="InterPro" id="IPR004474">
    <property type="entry name" value="LytR_CpsA_psr"/>
</dbReference>
<evidence type="ECO:0000313" key="7">
    <source>
        <dbReference type="Proteomes" id="UP000183687"/>
    </source>
</evidence>
<evidence type="ECO:0000256" key="2">
    <source>
        <dbReference type="SAM" id="MobiDB-lite"/>
    </source>
</evidence>
<feature type="compositionally biased region" description="Low complexity" evidence="2">
    <location>
        <begin position="383"/>
        <end position="399"/>
    </location>
</feature>
<dbReference type="Pfam" id="PF03816">
    <property type="entry name" value="LytR_cpsA_psr"/>
    <property type="match status" value="1"/>
</dbReference>
<proteinExistence type="inferred from homology"/>
<protein>
    <submittedName>
        <fullName evidence="6">Cell envelope-related function transcriptional attenuator common domain-containing protein</fullName>
    </submittedName>
</protein>
<dbReference type="Proteomes" id="UP000183687">
    <property type="component" value="Unassembled WGS sequence"/>
</dbReference>
<dbReference type="Gene3D" id="3.40.630.190">
    <property type="entry name" value="LCP protein"/>
    <property type="match status" value="1"/>
</dbReference>
<evidence type="ECO:0000259" key="5">
    <source>
        <dbReference type="Pfam" id="PF13399"/>
    </source>
</evidence>
<evidence type="ECO:0000313" key="6">
    <source>
        <dbReference type="EMBL" id="SEB85643.1"/>
    </source>
</evidence>
<gene>
    <name evidence="6" type="ORF">SAMN04489746_1179</name>
</gene>
<reference evidence="6 7" key="1">
    <citation type="submission" date="2016-10" db="EMBL/GenBank/DDBJ databases">
        <authorList>
            <person name="Varghese N."/>
            <person name="Submissions S."/>
        </authorList>
    </citation>
    <scope>NUCLEOTIDE SEQUENCE [LARGE SCALE GENOMIC DNA]</scope>
    <source>
        <strain evidence="6 7">DSM 20586</strain>
    </source>
</reference>
<comment type="caution">
    <text evidence="6">The sequence shown here is derived from an EMBL/GenBank/DDBJ whole genome shotgun (WGS) entry which is preliminary data.</text>
</comment>
<keyword evidence="3" id="KW-0812">Transmembrane</keyword>
<keyword evidence="3" id="KW-1133">Transmembrane helix</keyword>
<evidence type="ECO:0000259" key="4">
    <source>
        <dbReference type="Pfam" id="PF03816"/>
    </source>
</evidence>
<feature type="domain" description="Cell envelope-related transcriptional attenuator" evidence="4">
    <location>
        <begin position="124"/>
        <end position="271"/>
    </location>
</feature>
<dbReference type="AlphaFoldDB" id="A0AB38A7B6"/>
<dbReference type="RefSeq" id="WP_002564177.1">
    <property type="nucleotide sequence ID" value="NZ_CALJSN010000009.1"/>
</dbReference>
<dbReference type="EMBL" id="FNSH01000001">
    <property type="protein sequence ID" value="SEB85643.1"/>
    <property type="molecule type" value="Genomic_DNA"/>
</dbReference>
<feature type="region of interest" description="Disordered" evidence="2">
    <location>
        <begin position="351"/>
        <end position="399"/>
    </location>
</feature>
<organism evidence="6 7">
    <name type="scientific">Atopobium minutum</name>
    <dbReference type="NCBI Taxonomy" id="1381"/>
    <lineage>
        <taxon>Bacteria</taxon>
        <taxon>Bacillati</taxon>
        <taxon>Actinomycetota</taxon>
        <taxon>Coriobacteriia</taxon>
        <taxon>Coriobacteriales</taxon>
        <taxon>Atopobiaceae</taxon>
        <taxon>Atopobium</taxon>
    </lineage>
</organism>
<dbReference type="PANTHER" id="PTHR33392:SF6">
    <property type="entry name" value="POLYISOPRENYL-TEICHOIC ACID--PEPTIDOGLYCAN TEICHOIC ACID TRANSFERASE TAGU"/>
    <property type="match status" value="1"/>
</dbReference>
<feature type="compositionally biased region" description="Polar residues" evidence="2">
    <location>
        <begin position="371"/>
        <end position="382"/>
    </location>
</feature>
<dbReference type="Pfam" id="PF13399">
    <property type="entry name" value="LytR_C"/>
    <property type="match status" value="1"/>
</dbReference>
<feature type="domain" description="LytR/CpsA/Psr regulator C-terminal" evidence="5">
    <location>
        <begin position="403"/>
        <end position="487"/>
    </location>
</feature>
<dbReference type="Gene3D" id="3.30.70.2390">
    <property type="match status" value="1"/>
</dbReference>
<comment type="similarity">
    <text evidence="1">Belongs to the LytR/CpsA/Psr (LCP) family.</text>
</comment>
<dbReference type="InterPro" id="IPR050922">
    <property type="entry name" value="LytR/CpsA/Psr_CW_biosynth"/>
</dbReference>
<dbReference type="NCBIfam" id="TIGR00350">
    <property type="entry name" value="lytR_cpsA_psr"/>
    <property type="match status" value="1"/>
</dbReference>
<dbReference type="InterPro" id="IPR027381">
    <property type="entry name" value="LytR/CpsA/Psr_C"/>
</dbReference>
<evidence type="ECO:0000256" key="1">
    <source>
        <dbReference type="ARBA" id="ARBA00006068"/>
    </source>
</evidence>
<evidence type="ECO:0000256" key="3">
    <source>
        <dbReference type="SAM" id="Phobius"/>
    </source>
</evidence>